<protein>
    <submittedName>
        <fullName evidence="1">Uncharacterized protein</fullName>
    </submittedName>
</protein>
<evidence type="ECO:0000313" key="2">
    <source>
        <dbReference type="Proteomes" id="UP000477543"/>
    </source>
</evidence>
<accession>A0A6L9G7S0</accession>
<dbReference type="RefSeq" id="WP_161449723.1">
    <property type="nucleotide sequence ID" value="NZ_WYDN01000014.1"/>
</dbReference>
<proteinExistence type="predicted"/>
<gene>
    <name evidence="1" type="ORF">GT020_14355</name>
</gene>
<organism evidence="1 2">
    <name type="scientific">Glutamicibacter soli</name>
    <dbReference type="NCBI Taxonomy" id="453836"/>
    <lineage>
        <taxon>Bacteria</taxon>
        <taxon>Bacillati</taxon>
        <taxon>Actinomycetota</taxon>
        <taxon>Actinomycetes</taxon>
        <taxon>Micrococcales</taxon>
        <taxon>Micrococcaceae</taxon>
        <taxon>Glutamicibacter</taxon>
    </lineage>
</organism>
<dbReference type="AlphaFoldDB" id="A0A6L9G7S0"/>
<comment type="caution">
    <text evidence="1">The sequence shown here is derived from an EMBL/GenBank/DDBJ whole genome shotgun (WGS) entry which is preliminary data.</text>
</comment>
<dbReference type="EMBL" id="WYDN01000014">
    <property type="protein sequence ID" value="NAZ17239.1"/>
    <property type="molecule type" value="Genomic_DNA"/>
</dbReference>
<name>A0A6L9G7S0_9MICC</name>
<reference evidence="1 2" key="1">
    <citation type="submission" date="2020-01" db="EMBL/GenBank/DDBJ databases">
        <title>Glutamicibacter soli M275.</title>
        <authorList>
            <person name="Meng X."/>
        </authorList>
    </citation>
    <scope>NUCLEOTIDE SEQUENCE [LARGE SCALE GENOMIC DNA]</scope>
    <source>
        <strain evidence="1 2">M275</strain>
    </source>
</reference>
<sequence>MMLDPGRVLRIIPDKHIHGIVFDSSTPNVRGARVGVLPTVHNRKRLGQAFAKGGQNFIRQLRRTFWLSAAILR</sequence>
<evidence type="ECO:0000313" key="1">
    <source>
        <dbReference type="EMBL" id="NAZ17239.1"/>
    </source>
</evidence>
<dbReference type="Proteomes" id="UP000477543">
    <property type="component" value="Unassembled WGS sequence"/>
</dbReference>